<organism evidence="2 3">
    <name type="scientific">Takifugu bimaculatus</name>
    <dbReference type="NCBI Taxonomy" id="433685"/>
    <lineage>
        <taxon>Eukaryota</taxon>
        <taxon>Metazoa</taxon>
        <taxon>Chordata</taxon>
        <taxon>Craniata</taxon>
        <taxon>Vertebrata</taxon>
        <taxon>Euteleostomi</taxon>
        <taxon>Actinopterygii</taxon>
        <taxon>Neopterygii</taxon>
        <taxon>Teleostei</taxon>
        <taxon>Neoteleostei</taxon>
        <taxon>Acanthomorphata</taxon>
        <taxon>Eupercaria</taxon>
        <taxon>Tetraodontiformes</taxon>
        <taxon>Tetradontoidea</taxon>
        <taxon>Tetraodontidae</taxon>
        <taxon>Takifugu</taxon>
    </lineage>
</organism>
<dbReference type="Proteomes" id="UP000516260">
    <property type="component" value="Chromosome 21"/>
</dbReference>
<name>A0A4Z2BJ88_9TELE</name>
<comment type="caution">
    <text evidence="2">The sequence shown here is derived from an EMBL/GenBank/DDBJ whole genome shotgun (WGS) entry which is preliminary data.</text>
</comment>
<evidence type="ECO:0000256" key="1">
    <source>
        <dbReference type="SAM" id="MobiDB-lite"/>
    </source>
</evidence>
<protein>
    <submittedName>
        <fullName evidence="2">Uncharacterized protein</fullName>
    </submittedName>
</protein>
<dbReference type="EMBL" id="SWLE01000014">
    <property type="protein sequence ID" value="TNM92345.1"/>
    <property type="molecule type" value="Genomic_DNA"/>
</dbReference>
<evidence type="ECO:0000313" key="2">
    <source>
        <dbReference type="EMBL" id="TNM92345.1"/>
    </source>
</evidence>
<reference evidence="2 3" key="1">
    <citation type="submission" date="2019-04" db="EMBL/GenBank/DDBJ databases">
        <title>The sequence and de novo assembly of Takifugu bimaculatus genome using PacBio and Hi-C technologies.</title>
        <authorList>
            <person name="Xu P."/>
            <person name="Liu B."/>
            <person name="Zhou Z."/>
        </authorList>
    </citation>
    <scope>NUCLEOTIDE SEQUENCE [LARGE SCALE GENOMIC DNA]</scope>
    <source>
        <strain evidence="2">TB-2018</strain>
        <tissue evidence="2">Muscle</tissue>
    </source>
</reference>
<accession>A0A4Z2BJ88</accession>
<proteinExistence type="predicted"/>
<feature type="region of interest" description="Disordered" evidence="1">
    <location>
        <begin position="100"/>
        <end position="119"/>
    </location>
</feature>
<evidence type="ECO:0000313" key="3">
    <source>
        <dbReference type="Proteomes" id="UP000516260"/>
    </source>
</evidence>
<keyword evidence="3" id="KW-1185">Reference proteome</keyword>
<dbReference type="AlphaFoldDB" id="A0A4Z2BJ88"/>
<gene>
    <name evidence="2" type="ORF">fugu_019357</name>
</gene>
<sequence length="119" mass="13100">MRVFLNKLVHLLANSISLKLANYSNLFDQFSTHFNSMDFTPSVINICTGFTLSCACAQKGEHESLCICTLSTVVSLPDFVHCEQYSTRNPLAPGRCQPPCPVKGPGSGTQRAHRDLPAW</sequence>